<accession>A0ABR8KA57</accession>
<dbReference type="EMBL" id="JACJTU010000021">
    <property type="protein sequence ID" value="MBD2736385.1"/>
    <property type="molecule type" value="Genomic_DNA"/>
</dbReference>
<reference evidence="1 2" key="1">
    <citation type="journal article" date="2020" name="ISME J.">
        <title>Comparative genomics reveals insights into cyanobacterial evolution and habitat adaptation.</title>
        <authorList>
            <person name="Chen M.Y."/>
            <person name="Teng W.K."/>
            <person name="Zhao L."/>
            <person name="Hu C.X."/>
            <person name="Zhou Y.K."/>
            <person name="Han B.P."/>
            <person name="Song L.R."/>
            <person name="Shu W.S."/>
        </authorList>
    </citation>
    <scope>NUCLEOTIDE SEQUENCE [LARGE SCALE GENOMIC DNA]</scope>
    <source>
        <strain evidence="1 2">FACHB-159</strain>
    </source>
</reference>
<proteinExistence type="predicted"/>
<gene>
    <name evidence="1" type="ORF">H6H03_21255</name>
</gene>
<sequence>MTAEKTVTKKWRSLLFNCKKSDRLFLVNLEKKTRDRSCFDYFTTQRR</sequence>
<dbReference type="Proteomes" id="UP000637383">
    <property type="component" value="Unassembled WGS sequence"/>
</dbReference>
<name>A0ABR8KA57_9NOSO</name>
<comment type="caution">
    <text evidence="1">The sequence shown here is derived from an EMBL/GenBank/DDBJ whole genome shotgun (WGS) entry which is preliminary data.</text>
</comment>
<dbReference type="RefSeq" id="WP_190957026.1">
    <property type="nucleotide sequence ID" value="NZ_JACJTU010000021.1"/>
</dbReference>
<keyword evidence="2" id="KW-1185">Reference proteome</keyword>
<evidence type="ECO:0000313" key="1">
    <source>
        <dbReference type="EMBL" id="MBD2736385.1"/>
    </source>
</evidence>
<protein>
    <submittedName>
        <fullName evidence="1">Uncharacterized protein</fullName>
    </submittedName>
</protein>
<organism evidence="1 2">
    <name type="scientific">Nostoc paludosum FACHB-159</name>
    <dbReference type="NCBI Taxonomy" id="2692908"/>
    <lineage>
        <taxon>Bacteria</taxon>
        <taxon>Bacillati</taxon>
        <taxon>Cyanobacteriota</taxon>
        <taxon>Cyanophyceae</taxon>
        <taxon>Nostocales</taxon>
        <taxon>Nostocaceae</taxon>
        <taxon>Nostoc</taxon>
    </lineage>
</organism>
<evidence type="ECO:0000313" key="2">
    <source>
        <dbReference type="Proteomes" id="UP000637383"/>
    </source>
</evidence>